<evidence type="ECO:0000313" key="1">
    <source>
        <dbReference type="EMBL" id="PID56450.1"/>
    </source>
</evidence>
<proteinExistence type="predicted"/>
<sequence length="74" mass="8424">MLCWLSSSESTEERKLDSALLTASDARLAADLGDFWEFPDRNILTKLTFCVEHSLSCFRVSWVCTCENRPAYSV</sequence>
<organism evidence="1 2">
    <name type="scientific">candidate division KSB3 bacterium</name>
    <dbReference type="NCBI Taxonomy" id="2044937"/>
    <lineage>
        <taxon>Bacteria</taxon>
        <taxon>candidate division KSB3</taxon>
    </lineage>
</organism>
<dbReference type="AlphaFoldDB" id="A0A2G6E308"/>
<gene>
    <name evidence="1" type="ORF">CSB45_11400</name>
</gene>
<name>A0A2G6E308_9BACT</name>
<accession>A0A2G6E308</accession>
<reference evidence="1 2" key="1">
    <citation type="submission" date="2017-10" db="EMBL/GenBank/DDBJ databases">
        <title>Novel microbial diversity and functional potential in the marine mammal oral microbiome.</title>
        <authorList>
            <person name="Dudek N.K."/>
            <person name="Sun C.L."/>
            <person name="Burstein D."/>
            <person name="Kantor R.S."/>
            <person name="Aliaga Goltsman D.S."/>
            <person name="Bik E.M."/>
            <person name="Thomas B.C."/>
            <person name="Banfield J.F."/>
            <person name="Relman D.A."/>
        </authorList>
    </citation>
    <scope>NUCLEOTIDE SEQUENCE [LARGE SCALE GENOMIC DNA]</scope>
    <source>
        <strain evidence="1">DOLZORAL124_49_17</strain>
    </source>
</reference>
<comment type="caution">
    <text evidence="1">The sequence shown here is derived from an EMBL/GenBank/DDBJ whole genome shotgun (WGS) entry which is preliminary data.</text>
</comment>
<dbReference type="Proteomes" id="UP000229740">
    <property type="component" value="Unassembled WGS sequence"/>
</dbReference>
<protein>
    <submittedName>
        <fullName evidence="1">Uncharacterized protein</fullName>
    </submittedName>
</protein>
<evidence type="ECO:0000313" key="2">
    <source>
        <dbReference type="Proteomes" id="UP000229740"/>
    </source>
</evidence>
<dbReference type="EMBL" id="PDPS01000034">
    <property type="protein sequence ID" value="PID56450.1"/>
    <property type="molecule type" value="Genomic_DNA"/>
</dbReference>